<organism evidence="3 4">
    <name type="scientific">Xylocopa violacea</name>
    <name type="common">Violet carpenter bee</name>
    <name type="synonym">Apis violacea</name>
    <dbReference type="NCBI Taxonomy" id="135666"/>
    <lineage>
        <taxon>Eukaryota</taxon>
        <taxon>Metazoa</taxon>
        <taxon>Ecdysozoa</taxon>
        <taxon>Arthropoda</taxon>
        <taxon>Hexapoda</taxon>
        <taxon>Insecta</taxon>
        <taxon>Pterygota</taxon>
        <taxon>Neoptera</taxon>
        <taxon>Endopterygota</taxon>
        <taxon>Hymenoptera</taxon>
        <taxon>Apocrita</taxon>
        <taxon>Aculeata</taxon>
        <taxon>Apoidea</taxon>
        <taxon>Anthophila</taxon>
        <taxon>Apidae</taxon>
        <taxon>Xylocopa</taxon>
        <taxon>Xylocopa</taxon>
    </lineage>
</organism>
<reference evidence="3 4" key="1">
    <citation type="submission" date="2024-08" db="EMBL/GenBank/DDBJ databases">
        <authorList>
            <person name="Will J Nash"/>
            <person name="Angela Man"/>
            <person name="Seanna McTaggart"/>
            <person name="Kendall Baker"/>
            <person name="Tom Barker"/>
            <person name="Leah Catchpole"/>
            <person name="Alex Durrant"/>
            <person name="Karim Gharbi"/>
            <person name="Naomi Irish"/>
            <person name="Gemy Kaithakottil"/>
            <person name="Debby Ku"/>
            <person name="Aaliyah Providence"/>
            <person name="Felix Shaw"/>
            <person name="David Swarbreck"/>
            <person name="Chris Watkins"/>
            <person name="Ann M. McCartney"/>
            <person name="Giulio Formenti"/>
            <person name="Alice Mouton"/>
            <person name="Noel Vella"/>
            <person name="Bjorn M von Reumont"/>
            <person name="Adriana Vella"/>
            <person name="Wilfried Haerty"/>
        </authorList>
    </citation>
    <scope>NUCLEOTIDE SEQUENCE [LARGE SCALE GENOMIC DNA]</scope>
</reference>
<keyword evidence="2" id="KW-0732">Signal</keyword>
<feature type="transmembrane region" description="Helical" evidence="1">
    <location>
        <begin position="255"/>
        <end position="277"/>
    </location>
</feature>
<keyword evidence="1" id="KW-1133">Transmembrane helix</keyword>
<protein>
    <submittedName>
        <fullName evidence="3">Uncharacterized protein</fullName>
    </submittedName>
</protein>
<comment type="caution">
    <text evidence="3">The sequence shown here is derived from an EMBL/GenBank/DDBJ whole genome shotgun (WGS) entry which is preliminary data.</text>
</comment>
<dbReference type="Proteomes" id="UP001642520">
    <property type="component" value="Unassembled WGS sequence"/>
</dbReference>
<gene>
    <name evidence="3" type="ORF">XYLVIOL_LOCUS6687</name>
</gene>
<sequence length="302" mass="33021">MNSLLVMQNLHGLTLFIWLVSILTLSSSDDLKTDGITPLTSTLSSIDGSSKIEHGISSPVTQFTPESVNLTKTQNKDVIPSIAGEGGPISITSTTQQTLSIKSTDGTHLPLTTENILATVQENIPYAKRGKNSKIVSRKGANEKLSVKNETGLSTDKMQSNDTKLVVESSSISSVISNNEKVDTNLNNTKSNITEKHYTIATQKNILPNVSVTASSIQEHKPKPTATEVEPNSDKEAFIPHTKGSHLGMPKKIDYVLPVIVTLVALPVLGAIIFMVYKQGRDCWDKRHYRRMDFLIDGMYND</sequence>
<evidence type="ECO:0000256" key="2">
    <source>
        <dbReference type="SAM" id="SignalP"/>
    </source>
</evidence>
<name>A0ABP1NTX3_XYLVO</name>
<accession>A0ABP1NTX3</accession>
<evidence type="ECO:0000313" key="3">
    <source>
        <dbReference type="EMBL" id="CAL7944488.1"/>
    </source>
</evidence>
<feature type="signal peptide" evidence="2">
    <location>
        <begin position="1"/>
        <end position="28"/>
    </location>
</feature>
<evidence type="ECO:0000313" key="4">
    <source>
        <dbReference type="Proteomes" id="UP001642520"/>
    </source>
</evidence>
<feature type="chain" id="PRO_5045863805" evidence="2">
    <location>
        <begin position="29"/>
        <end position="302"/>
    </location>
</feature>
<proteinExistence type="predicted"/>
<keyword evidence="1" id="KW-0812">Transmembrane</keyword>
<keyword evidence="1" id="KW-0472">Membrane</keyword>
<evidence type="ECO:0000256" key="1">
    <source>
        <dbReference type="SAM" id="Phobius"/>
    </source>
</evidence>
<keyword evidence="4" id="KW-1185">Reference proteome</keyword>
<dbReference type="EMBL" id="CAXAJV020001293">
    <property type="protein sequence ID" value="CAL7944488.1"/>
    <property type="molecule type" value="Genomic_DNA"/>
</dbReference>